<feature type="compositionally biased region" description="Polar residues" evidence="2">
    <location>
        <begin position="634"/>
        <end position="644"/>
    </location>
</feature>
<dbReference type="PANTHER" id="PTHR16267:SF13">
    <property type="entry name" value="B-CELL SCAFFOLD PROTEIN WITH ANKYRIN REPEATS"/>
    <property type="match status" value="1"/>
</dbReference>
<dbReference type="SMART" id="SM01282">
    <property type="entry name" value="DBB"/>
    <property type="match status" value="1"/>
</dbReference>
<dbReference type="GeneID" id="120030227"/>
<dbReference type="KEGG" id="snh:120030227"/>
<dbReference type="Pfam" id="PF14545">
    <property type="entry name" value="DBB"/>
    <property type="match status" value="1"/>
</dbReference>
<evidence type="ECO:0000259" key="3">
    <source>
        <dbReference type="PROSITE" id="PS51376"/>
    </source>
</evidence>
<protein>
    <submittedName>
        <fullName evidence="5">B-cell scaffold protein with ankyrin repeats-like</fullName>
    </submittedName>
</protein>
<feature type="region of interest" description="Disordered" evidence="2">
    <location>
        <begin position="411"/>
        <end position="430"/>
    </location>
</feature>
<dbReference type="GO" id="GO:0051898">
    <property type="term" value="P:negative regulation of phosphatidylinositol 3-kinase/protein kinase B signal transduction"/>
    <property type="evidence" value="ECO:0007669"/>
    <property type="project" value="TreeGrafter"/>
</dbReference>
<evidence type="ECO:0000256" key="2">
    <source>
        <dbReference type="SAM" id="MobiDB-lite"/>
    </source>
</evidence>
<dbReference type="AlphaFoldDB" id="A0A8U0TXH0"/>
<organism evidence="4 5">
    <name type="scientific">Salvelinus namaycush</name>
    <name type="common">Lake trout</name>
    <name type="synonym">Salmo namaycush</name>
    <dbReference type="NCBI Taxonomy" id="8040"/>
    <lineage>
        <taxon>Eukaryota</taxon>
        <taxon>Metazoa</taxon>
        <taxon>Chordata</taxon>
        <taxon>Craniata</taxon>
        <taxon>Vertebrata</taxon>
        <taxon>Euteleostomi</taxon>
        <taxon>Actinopterygii</taxon>
        <taxon>Neopterygii</taxon>
        <taxon>Teleostei</taxon>
        <taxon>Protacanthopterygii</taxon>
        <taxon>Salmoniformes</taxon>
        <taxon>Salmonidae</taxon>
        <taxon>Salmoninae</taxon>
        <taxon>Salvelinus</taxon>
    </lineage>
</organism>
<sequence length="644" mass="70665">MSSAEDLLIIYEAEAEQWAVYLRSIFAGPVWEEGICCYDIATVTSRREDFLRLGQYKVKLLILSRGMLEGLCQLRRFFLARVLKPAAHVVVLLCGVDSLAPLLEVVPLKGDECLQISSEQDAHEYLSAVTDIVQRGHQAAAGNVSAVPGKLTGPDLKLELNQKLESRQSTGASSTKPNNMLLVPSRVPCGTPGEVFILLKDTVASKDAEVEFSRSKQRVRVKPVHWNKHTLCVNAADFQAGSVGVTLYCSGVAMGKAHLQYYSSMEEMARLLTRVADPVDFMCQSLQVSSVEKLDQRLSSMLLEAMPSTGFQGLQGDDPPEGETLPEDVPSLLHFAAQNGFKDVSGVLLQCPGAKRALCTTNRHGQTPAEIAQHNGHDELHVVLQQTLNMFTVGKDSDDNSIYEMMCTAGNPSAPDIQREQQGEGDEVGEDEEDLYAPLGVNDEEYDTILTSSSAVVIANRPPAPTPRPETTSVKEDSTPFIAQVFQKKMSQSDTETLYSLPTKQARGRDGISSTYHTFVPNQPPGLEQLIELQEKVKRGSLSMDEALERFSDWQRVQKGMDSIQQEKLRQLRASIINNREDDESVYGHGSSLADTVTSICQRAQVHSHVPLSCHRLFDQGPLGSTLRKGPQGPHTSPTSGSLF</sequence>
<dbReference type="InterPro" id="IPR017893">
    <property type="entry name" value="DBB_domain"/>
</dbReference>
<evidence type="ECO:0000256" key="1">
    <source>
        <dbReference type="ARBA" id="ARBA00022553"/>
    </source>
</evidence>
<dbReference type="GO" id="GO:1990782">
    <property type="term" value="F:protein tyrosine kinase binding"/>
    <property type="evidence" value="ECO:0007669"/>
    <property type="project" value="TreeGrafter"/>
</dbReference>
<dbReference type="Gene3D" id="1.25.40.20">
    <property type="entry name" value="Ankyrin repeat-containing domain"/>
    <property type="match status" value="1"/>
</dbReference>
<dbReference type="PROSITE" id="PS51376">
    <property type="entry name" value="DBB"/>
    <property type="match status" value="1"/>
</dbReference>
<dbReference type="Gene3D" id="3.40.50.10140">
    <property type="entry name" value="Toll/interleukin-1 receptor homology (TIR) domain"/>
    <property type="match status" value="1"/>
</dbReference>
<evidence type="ECO:0000313" key="4">
    <source>
        <dbReference type="Proteomes" id="UP000808372"/>
    </source>
</evidence>
<dbReference type="GO" id="GO:0050869">
    <property type="term" value="P:negative regulation of B cell activation"/>
    <property type="evidence" value="ECO:0007669"/>
    <property type="project" value="TreeGrafter"/>
</dbReference>
<dbReference type="Proteomes" id="UP000808372">
    <property type="component" value="Chromosome 36"/>
</dbReference>
<dbReference type="InterPro" id="IPR035897">
    <property type="entry name" value="Toll_tir_struct_dom_sf"/>
</dbReference>
<accession>A0A8U0TXH0</accession>
<feature type="domain" description="DBB" evidence="3">
    <location>
        <begin position="182"/>
        <end position="314"/>
    </location>
</feature>
<gene>
    <name evidence="5" type="primary">LOC120030227</name>
</gene>
<dbReference type="InterPro" id="IPR036770">
    <property type="entry name" value="Ankyrin_rpt-contain_sf"/>
</dbReference>
<dbReference type="InterPro" id="IPR052446">
    <property type="entry name" value="B-cell_PI3K-Signaling_Adptrs"/>
</dbReference>
<proteinExistence type="predicted"/>
<keyword evidence="1" id="KW-0597">Phosphoprotein</keyword>
<dbReference type="RefSeq" id="XP_038831500.1">
    <property type="nucleotide sequence ID" value="XM_038975572.1"/>
</dbReference>
<dbReference type="GO" id="GO:0042113">
    <property type="term" value="P:B cell activation"/>
    <property type="evidence" value="ECO:0007669"/>
    <property type="project" value="TreeGrafter"/>
</dbReference>
<evidence type="ECO:0000313" key="5">
    <source>
        <dbReference type="RefSeq" id="XP_038831500.1"/>
    </source>
</evidence>
<reference evidence="5" key="1">
    <citation type="submission" date="2025-08" db="UniProtKB">
        <authorList>
            <consortium name="RefSeq"/>
        </authorList>
    </citation>
    <scope>IDENTIFICATION</scope>
    <source>
        <tissue evidence="5">White muscle</tissue>
    </source>
</reference>
<name>A0A8U0TXH0_SALNM</name>
<feature type="region of interest" description="Disordered" evidence="2">
    <location>
        <begin position="623"/>
        <end position="644"/>
    </location>
</feature>
<dbReference type="SUPFAM" id="SSF48403">
    <property type="entry name" value="Ankyrin repeat"/>
    <property type="match status" value="1"/>
</dbReference>
<dbReference type="GO" id="GO:0005102">
    <property type="term" value="F:signaling receptor binding"/>
    <property type="evidence" value="ECO:0007669"/>
    <property type="project" value="TreeGrafter"/>
</dbReference>
<dbReference type="InterPro" id="IPR041340">
    <property type="entry name" value="PIK3AP1_TIR"/>
</dbReference>
<keyword evidence="4" id="KW-1185">Reference proteome</keyword>
<dbReference type="Pfam" id="PF18567">
    <property type="entry name" value="TIR_3"/>
    <property type="match status" value="1"/>
</dbReference>
<dbReference type="PANTHER" id="PTHR16267">
    <property type="entry name" value="BANK1/PIK3AP1 FAMILY MEMBER"/>
    <property type="match status" value="1"/>
</dbReference>